<evidence type="ECO:0000313" key="1">
    <source>
        <dbReference type="EMBL" id="NGN45014.1"/>
    </source>
</evidence>
<sequence>MRDLGNRSSKTAMTQSFLETSKHCFFVSGFDINHAVRRQACLGQGRRKQIWSRDAPKNLAFRASSDTGNKQRGRRAIDRAVPATCNLVKGSKSQPVSGQTRIHCCDPERKHRLCALIVAFDMPNAGAQGFHSGIQPHQSYSLNVNVRYLFCSFQKRVKRGTCSMPKAVDVRADWQVRAFKVAVQRFNRSRESGRLYTAVFMTPLACQP</sequence>
<protein>
    <submittedName>
        <fullName evidence="1">Uncharacterized protein</fullName>
    </submittedName>
</protein>
<organism evidence="1 2">
    <name type="scientific">Mesorhizobium zhangyense</name>
    <dbReference type="NCBI Taxonomy" id="1776730"/>
    <lineage>
        <taxon>Bacteria</taxon>
        <taxon>Pseudomonadati</taxon>
        <taxon>Pseudomonadota</taxon>
        <taxon>Alphaproteobacteria</taxon>
        <taxon>Hyphomicrobiales</taxon>
        <taxon>Phyllobacteriaceae</taxon>
        <taxon>Mesorhizobium</taxon>
    </lineage>
</organism>
<name>A0A7C9RBP3_9HYPH</name>
<accession>A0A7C9RBP3</accession>
<gene>
    <name evidence="1" type="ORF">G6N74_28565</name>
</gene>
<dbReference type="AlphaFoldDB" id="A0A7C9RBP3"/>
<proteinExistence type="predicted"/>
<keyword evidence="2" id="KW-1185">Reference proteome</keyword>
<reference evidence="1 2" key="1">
    <citation type="submission" date="2020-02" db="EMBL/GenBank/DDBJ databases">
        <title>Genome sequence of the type strain CGMCC 1.15528 of Mesorhizobium zhangyense.</title>
        <authorList>
            <person name="Gao J."/>
            <person name="Sun J."/>
        </authorList>
    </citation>
    <scope>NUCLEOTIDE SEQUENCE [LARGE SCALE GENOMIC DNA]</scope>
    <source>
        <strain evidence="1 2">CGMCC 1.15528</strain>
    </source>
</reference>
<comment type="caution">
    <text evidence="1">The sequence shown here is derived from an EMBL/GenBank/DDBJ whole genome shotgun (WGS) entry which is preliminary data.</text>
</comment>
<dbReference type="EMBL" id="JAAKZG010000023">
    <property type="protein sequence ID" value="NGN45014.1"/>
    <property type="molecule type" value="Genomic_DNA"/>
</dbReference>
<dbReference type="Proteomes" id="UP000481252">
    <property type="component" value="Unassembled WGS sequence"/>
</dbReference>
<evidence type="ECO:0000313" key="2">
    <source>
        <dbReference type="Proteomes" id="UP000481252"/>
    </source>
</evidence>